<proteinExistence type="predicted"/>
<dbReference type="PANTHER" id="PTHR43736">
    <property type="entry name" value="ADP-RIBOSE PYROPHOSPHATASE"/>
    <property type="match status" value="1"/>
</dbReference>
<keyword evidence="1" id="KW-0378">Hydrolase</keyword>
<feature type="domain" description="Nudix hydrolase" evidence="2">
    <location>
        <begin position="6"/>
        <end position="140"/>
    </location>
</feature>
<dbReference type="PROSITE" id="PS51462">
    <property type="entry name" value="NUDIX"/>
    <property type="match status" value="1"/>
</dbReference>
<evidence type="ECO:0000313" key="3">
    <source>
        <dbReference type="EMBL" id="CAA9388176.1"/>
    </source>
</evidence>
<dbReference type="EMBL" id="CADCUM010000087">
    <property type="protein sequence ID" value="CAA9388176.1"/>
    <property type="molecule type" value="Genomic_DNA"/>
</dbReference>
<organism evidence="3">
    <name type="scientific">uncultured Nocardioides sp</name>
    <dbReference type="NCBI Taxonomy" id="198441"/>
    <lineage>
        <taxon>Bacteria</taxon>
        <taxon>Bacillati</taxon>
        <taxon>Actinomycetota</taxon>
        <taxon>Actinomycetes</taxon>
        <taxon>Propionibacteriales</taxon>
        <taxon>Nocardioidaceae</taxon>
        <taxon>Nocardioides</taxon>
        <taxon>environmental samples</taxon>
    </lineage>
</organism>
<protein>
    <submittedName>
        <fullName evidence="3">Hypothetical Nudix-like regulator</fullName>
    </submittedName>
</protein>
<dbReference type="PROSITE" id="PS00893">
    <property type="entry name" value="NUDIX_BOX"/>
    <property type="match status" value="1"/>
</dbReference>
<dbReference type="AlphaFoldDB" id="A0A6J4NKY1"/>
<sequence>MNARPPVAVTVDVVILTVHLGRLQALLVTRAQDPFRDRLAIPGGFVDADEDLPVAAVRELEEETGVTGVRVEQLRTYGAPGRDPRPERVVSVAHLAVLPEPVAVRGGDDASYAGWYDVAEVLTHPERLAFDHAEILGDAVEEVRSRLERTSLATSFVGEVFSLSELRGVYEAVWGRPLDPGNFQRKVRQTEELVVATGETRLSPTGKGRPAALYRAARPGVHDLNVPITRG</sequence>
<dbReference type="Gene3D" id="3.90.79.10">
    <property type="entry name" value="Nucleoside Triphosphate Pyrophosphohydrolase"/>
    <property type="match status" value="1"/>
</dbReference>
<dbReference type="Gene3D" id="1.10.10.10">
    <property type="entry name" value="Winged helix-like DNA-binding domain superfamily/Winged helix DNA-binding domain"/>
    <property type="match status" value="1"/>
</dbReference>
<dbReference type="SUPFAM" id="SSF46785">
    <property type="entry name" value="Winged helix' DNA-binding domain"/>
    <property type="match status" value="1"/>
</dbReference>
<dbReference type="SUPFAM" id="SSF55811">
    <property type="entry name" value="Nudix"/>
    <property type="match status" value="1"/>
</dbReference>
<dbReference type="PANTHER" id="PTHR43736:SF4">
    <property type="entry name" value="SLR1690 PROTEIN"/>
    <property type="match status" value="1"/>
</dbReference>
<gene>
    <name evidence="3" type="ORF">AVDCRST_MAG32-2044</name>
</gene>
<evidence type="ECO:0000256" key="1">
    <source>
        <dbReference type="ARBA" id="ARBA00022801"/>
    </source>
</evidence>
<dbReference type="InterPro" id="IPR000086">
    <property type="entry name" value="NUDIX_hydrolase_dom"/>
</dbReference>
<dbReference type="Pfam" id="PF00293">
    <property type="entry name" value="NUDIX"/>
    <property type="match status" value="1"/>
</dbReference>
<evidence type="ECO:0000259" key="2">
    <source>
        <dbReference type="PROSITE" id="PS51462"/>
    </source>
</evidence>
<dbReference type="InterPro" id="IPR036390">
    <property type="entry name" value="WH_DNA-bd_sf"/>
</dbReference>
<reference evidence="3" key="1">
    <citation type="submission" date="2020-02" db="EMBL/GenBank/DDBJ databases">
        <authorList>
            <person name="Meier V. D."/>
        </authorList>
    </citation>
    <scope>NUCLEOTIDE SEQUENCE</scope>
    <source>
        <strain evidence="3">AVDCRST_MAG32</strain>
    </source>
</reference>
<dbReference type="GO" id="GO:0016787">
    <property type="term" value="F:hydrolase activity"/>
    <property type="evidence" value="ECO:0007669"/>
    <property type="project" value="UniProtKB-KW"/>
</dbReference>
<dbReference type="InterPro" id="IPR015797">
    <property type="entry name" value="NUDIX_hydrolase-like_dom_sf"/>
</dbReference>
<dbReference type="InterPro" id="IPR054105">
    <property type="entry name" value="WHD_NrtR"/>
</dbReference>
<dbReference type="Pfam" id="PF21906">
    <property type="entry name" value="WHD_NrtR"/>
    <property type="match status" value="1"/>
</dbReference>
<dbReference type="InterPro" id="IPR020084">
    <property type="entry name" value="NUDIX_hydrolase_CS"/>
</dbReference>
<dbReference type="InterPro" id="IPR036388">
    <property type="entry name" value="WH-like_DNA-bd_sf"/>
</dbReference>
<dbReference type="CDD" id="cd18873">
    <property type="entry name" value="NUDIX_NadM_like"/>
    <property type="match status" value="1"/>
</dbReference>
<name>A0A6J4NKY1_9ACTN</name>
<accession>A0A6J4NKY1</accession>